<evidence type="ECO:0008006" key="6">
    <source>
        <dbReference type="Google" id="ProtNLM"/>
    </source>
</evidence>
<organism evidence="4 5">
    <name type="scientific">Kitasatospora phosalacinea</name>
    <dbReference type="NCBI Taxonomy" id="2065"/>
    <lineage>
        <taxon>Bacteria</taxon>
        <taxon>Bacillati</taxon>
        <taxon>Actinomycetota</taxon>
        <taxon>Actinomycetes</taxon>
        <taxon>Kitasatosporales</taxon>
        <taxon>Streptomycetaceae</taxon>
        <taxon>Kitasatospora</taxon>
    </lineage>
</organism>
<dbReference type="InterPro" id="IPR000833">
    <property type="entry name" value="A-amylase_inhib"/>
</dbReference>
<keyword evidence="2 3" id="KW-1015">Disulfide bond</keyword>
<dbReference type="GO" id="GO:0015066">
    <property type="term" value="F:alpha-amylase inhibitor activity"/>
    <property type="evidence" value="ECO:0007669"/>
    <property type="project" value="UniProtKB-KW"/>
</dbReference>
<evidence type="ECO:0000313" key="4">
    <source>
        <dbReference type="EMBL" id="GLW74244.1"/>
    </source>
</evidence>
<dbReference type="Gene3D" id="2.60.40.20">
    <property type="entry name" value="Alpha-amylase inhibitor"/>
    <property type="match status" value="1"/>
</dbReference>
<protein>
    <recommendedName>
        <fullName evidence="6">Alpha-amlyase</fullName>
    </recommendedName>
</protein>
<feature type="disulfide bond" evidence="3">
    <location>
        <begin position="58"/>
        <end position="74"/>
    </location>
</feature>
<dbReference type="SUPFAM" id="SSF49498">
    <property type="entry name" value="alpha-Amylase inhibitor tendamistat"/>
    <property type="match status" value="1"/>
</dbReference>
<evidence type="ECO:0000256" key="2">
    <source>
        <dbReference type="ARBA" id="ARBA00023157"/>
    </source>
</evidence>
<proteinExistence type="predicted"/>
<dbReference type="InterPro" id="IPR036379">
    <property type="entry name" value="A-amylase_inhib_sf"/>
</dbReference>
<reference evidence="4" key="1">
    <citation type="submission" date="2023-02" db="EMBL/GenBank/DDBJ databases">
        <title>Kitasatospora phosalacinea NBRC 14627.</title>
        <authorList>
            <person name="Ichikawa N."/>
            <person name="Sato H."/>
            <person name="Tonouchi N."/>
        </authorList>
    </citation>
    <scope>NUCLEOTIDE SEQUENCE</scope>
    <source>
        <strain evidence="4">NBRC 14627</strain>
    </source>
</reference>
<sequence length="129" mass="13336">MRKILEVKDAAGMTNTTTALRRIPRSLAVAAVAAVGVLAPLAAASSAAAVESTPAPSCVEYYPSWRYTQVHNGCSDAEAVAVQYQDGTVSPCQVIQADGWMTYAGYGTTMNYVTGLLTCDPAATATGQG</sequence>
<feature type="disulfide bond" evidence="3">
    <location>
        <begin position="92"/>
        <end position="119"/>
    </location>
</feature>
<evidence type="ECO:0000256" key="3">
    <source>
        <dbReference type="PIRSR" id="PIRSR001658-50"/>
    </source>
</evidence>
<dbReference type="SMART" id="SM00783">
    <property type="entry name" value="A_amylase_inhib"/>
    <property type="match status" value="1"/>
</dbReference>
<keyword evidence="1" id="KW-0022">Alpha-amylase inhibitor</keyword>
<gene>
    <name evidence="4" type="ORF">Kpho02_65420</name>
</gene>
<comment type="caution">
    <text evidence="4">The sequence shown here is derived from an EMBL/GenBank/DDBJ whole genome shotgun (WGS) entry which is preliminary data.</text>
</comment>
<accession>A0A9W6QFS8</accession>
<evidence type="ECO:0000313" key="5">
    <source>
        <dbReference type="Proteomes" id="UP001165041"/>
    </source>
</evidence>
<dbReference type="AlphaFoldDB" id="A0A9W6QFS8"/>
<evidence type="ECO:0000256" key="1">
    <source>
        <dbReference type="ARBA" id="ARBA00022579"/>
    </source>
</evidence>
<dbReference type="Proteomes" id="UP001165041">
    <property type="component" value="Unassembled WGS sequence"/>
</dbReference>
<name>A0A9W6QFS8_9ACTN</name>
<dbReference type="EMBL" id="BSSA01000033">
    <property type="protein sequence ID" value="GLW74244.1"/>
    <property type="molecule type" value="Genomic_DNA"/>
</dbReference>
<dbReference type="Pfam" id="PF01356">
    <property type="entry name" value="A_amylase_inhib"/>
    <property type="match status" value="1"/>
</dbReference>
<dbReference type="PIRSF" id="PIRSF001658">
    <property type="entry name" value="Amylase_inhib"/>
    <property type="match status" value="1"/>
</dbReference>